<feature type="signal peptide" evidence="10">
    <location>
        <begin position="1"/>
        <end position="17"/>
    </location>
</feature>
<dbReference type="InterPro" id="IPR027417">
    <property type="entry name" value="P-loop_NTPase"/>
</dbReference>
<feature type="transmembrane region" description="Helical" evidence="9">
    <location>
        <begin position="160"/>
        <end position="185"/>
    </location>
</feature>
<dbReference type="PANTHER" id="PTHR47972">
    <property type="entry name" value="KINESIN-LIKE PROTEIN KLP-3"/>
    <property type="match status" value="1"/>
</dbReference>
<feature type="chain" id="PRO_5034770018" description="Kinesin-like protein" evidence="10">
    <location>
        <begin position="18"/>
        <end position="611"/>
    </location>
</feature>
<dbReference type="OrthoDB" id="3176171at2759"/>
<evidence type="ECO:0000256" key="8">
    <source>
        <dbReference type="SAM" id="MobiDB-lite"/>
    </source>
</evidence>
<dbReference type="PRINTS" id="PR00380">
    <property type="entry name" value="KINESINHEAVY"/>
</dbReference>
<evidence type="ECO:0000256" key="9">
    <source>
        <dbReference type="SAM" id="Phobius"/>
    </source>
</evidence>
<keyword evidence="10" id="KW-0732">Signal</keyword>
<dbReference type="GO" id="GO:0003777">
    <property type="term" value="F:microtubule motor activity"/>
    <property type="evidence" value="ECO:0007669"/>
    <property type="project" value="InterPro"/>
</dbReference>
<dbReference type="KEGG" id="cvn:111104252"/>
<proteinExistence type="inferred from homology"/>
<dbReference type="Gene3D" id="3.40.850.10">
    <property type="entry name" value="Kinesin motor domain"/>
    <property type="match status" value="1"/>
</dbReference>
<keyword evidence="9" id="KW-0812">Transmembrane</keyword>
<dbReference type="SUPFAM" id="SSF52540">
    <property type="entry name" value="P-loop containing nucleoside triphosphate hydrolases"/>
    <property type="match status" value="1"/>
</dbReference>
<evidence type="ECO:0000256" key="7">
    <source>
        <dbReference type="SAM" id="Coils"/>
    </source>
</evidence>
<evidence type="ECO:0000256" key="3">
    <source>
        <dbReference type="ARBA" id="ARBA00022840"/>
    </source>
</evidence>
<feature type="domain" description="Kinesin motor" evidence="11">
    <location>
        <begin position="283"/>
        <end position="601"/>
    </location>
</feature>
<comment type="subcellular location">
    <subcellularLocation>
        <location evidence="1">Cytoplasm</location>
        <location evidence="1">Cytoskeleton</location>
    </subcellularLocation>
</comment>
<dbReference type="InterPro" id="IPR001752">
    <property type="entry name" value="Kinesin_motor_dom"/>
</dbReference>
<feature type="binding site" evidence="5">
    <location>
        <begin position="353"/>
        <end position="360"/>
    </location>
    <ligand>
        <name>ATP</name>
        <dbReference type="ChEBI" id="CHEBI:30616"/>
    </ligand>
</feature>
<evidence type="ECO:0000313" key="12">
    <source>
        <dbReference type="Proteomes" id="UP000694844"/>
    </source>
</evidence>
<keyword evidence="9" id="KW-0472">Membrane</keyword>
<feature type="coiled-coil region" evidence="7">
    <location>
        <begin position="224"/>
        <end position="290"/>
    </location>
</feature>
<keyword evidence="4" id="KW-0206">Cytoskeleton</keyword>
<evidence type="ECO:0000256" key="2">
    <source>
        <dbReference type="ARBA" id="ARBA00022741"/>
    </source>
</evidence>
<feature type="compositionally biased region" description="Polar residues" evidence="8">
    <location>
        <begin position="460"/>
        <end position="470"/>
    </location>
</feature>
<gene>
    <name evidence="13" type="primary">LOC111104252</name>
</gene>
<evidence type="ECO:0000256" key="10">
    <source>
        <dbReference type="SAM" id="SignalP"/>
    </source>
</evidence>
<dbReference type="PROSITE" id="PS50067">
    <property type="entry name" value="KINESIN_MOTOR_2"/>
    <property type="match status" value="1"/>
</dbReference>
<accession>A0A8B8ARK5</accession>
<dbReference type="Proteomes" id="UP000694844">
    <property type="component" value="Chromosome 7"/>
</dbReference>
<keyword evidence="3 5" id="KW-0067">ATP-binding</keyword>
<keyword evidence="4" id="KW-0963">Cytoplasm</keyword>
<dbReference type="InterPro" id="IPR036961">
    <property type="entry name" value="Kinesin_motor_dom_sf"/>
</dbReference>
<dbReference type="InterPro" id="IPR027640">
    <property type="entry name" value="Kinesin-like_fam"/>
</dbReference>
<reference evidence="13" key="1">
    <citation type="submission" date="2025-08" db="UniProtKB">
        <authorList>
            <consortium name="RefSeq"/>
        </authorList>
    </citation>
    <scope>IDENTIFICATION</scope>
    <source>
        <tissue evidence="13">Whole sample</tissue>
    </source>
</reference>
<dbReference type="AlphaFoldDB" id="A0A8B8ARK5"/>
<keyword evidence="5 6" id="KW-0505">Motor protein</keyword>
<dbReference type="GO" id="GO:0005524">
    <property type="term" value="F:ATP binding"/>
    <property type="evidence" value="ECO:0007669"/>
    <property type="project" value="UniProtKB-UniRule"/>
</dbReference>
<dbReference type="GO" id="GO:0007018">
    <property type="term" value="P:microtubule-based movement"/>
    <property type="evidence" value="ECO:0007669"/>
    <property type="project" value="InterPro"/>
</dbReference>
<name>A0A8B8ARK5_CRAVI</name>
<feature type="region of interest" description="Disordered" evidence="8">
    <location>
        <begin position="460"/>
        <end position="479"/>
    </location>
</feature>
<evidence type="ECO:0000256" key="4">
    <source>
        <dbReference type="ARBA" id="ARBA00023212"/>
    </source>
</evidence>
<dbReference type="GeneID" id="111104252"/>
<protein>
    <recommendedName>
        <fullName evidence="6">Kinesin-like protein</fullName>
    </recommendedName>
</protein>
<dbReference type="Pfam" id="PF00225">
    <property type="entry name" value="Kinesin"/>
    <property type="match status" value="1"/>
</dbReference>
<dbReference type="RefSeq" id="XP_022293805.1">
    <property type="nucleotide sequence ID" value="XM_022438097.1"/>
</dbReference>
<dbReference type="GO" id="GO:0005874">
    <property type="term" value="C:microtubule"/>
    <property type="evidence" value="ECO:0007669"/>
    <property type="project" value="UniProtKB-KW"/>
</dbReference>
<dbReference type="SMART" id="SM00129">
    <property type="entry name" value="KISc"/>
    <property type="match status" value="1"/>
</dbReference>
<keyword evidence="2 5" id="KW-0547">Nucleotide-binding</keyword>
<keyword evidence="7" id="KW-0175">Coiled coil</keyword>
<keyword evidence="9" id="KW-1133">Transmembrane helix</keyword>
<dbReference type="GO" id="GO:0008017">
    <property type="term" value="F:microtubule binding"/>
    <property type="evidence" value="ECO:0007669"/>
    <property type="project" value="InterPro"/>
</dbReference>
<evidence type="ECO:0000256" key="5">
    <source>
        <dbReference type="PROSITE-ProRule" id="PRU00283"/>
    </source>
</evidence>
<dbReference type="InterPro" id="IPR019821">
    <property type="entry name" value="Kinesin_motor_CS"/>
</dbReference>
<organism evidence="12 13">
    <name type="scientific">Crassostrea virginica</name>
    <name type="common">Eastern oyster</name>
    <dbReference type="NCBI Taxonomy" id="6565"/>
    <lineage>
        <taxon>Eukaryota</taxon>
        <taxon>Metazoa</taxon>
        <taxon>Spiralia</taxon>
        <taxon>Lophotrochozoa</taxon>
        <taxon>Mollusca</taxon>
        <taxon>Bivalvia</taxon>
        <taxon>Autobranchia</taxon>
        <taxon>Pteriomorphia</taxon>
        <taxon>Ostreida</taxon>
        <taxon>Ostreoidea</taxon>
        <taxon>Ostreidae</taxon>
        <taxon>Crassostrea</taxon>
    </lineage>
</organism>
<evidence type="ECO:0000313" key="13">
    <source>
        <dbReference type="RefSeq" id="XP_022293805.1"/>
    </source>
</evidence>
<evidence type="ECO:0000256" key="1">
    <source>
        <dbReference type="ARBA" id="ARBA00004245"/>
    </source>
</evidence>
<dbReference type="PROSITE" id="PS00411">
    <property type="entry name" value="KINESIN_MOTOR_1"/>
    <property type="match status" value="1"/>
</dbReference>
<evidence type="ECO:0000259" key="11">
    <source>
        <dbReference type="PROSITE" id="PS50067"/>
    </source>
</evidence>
<keyword evidence="12" id="KW-1185">Reference proteome</keyword>
<keyword evidence="6" id="KW-0493">Microtubule</keyword>
<sequence>MKILLLFLFKVLTDAWACVDMEKTVATVQECPDTEEKWNARALLKKCNTVCSTSEYHCVINKEMTAYIEVCATPRYMQGYCAYFDPADDKIKGMYQLDCSMFPSPCPTRYNSIEAYKYPSCYDAIKPYITIYRSTTVNSLTSALNKTEGDKTANEDGNNIVFIVVPVLVVLIVLVAIVLGVLFWWKRRQNTKQDDKGKIDEEATLNLLGKSKENTKNGEVSEENTAMAELIKDYKEKLAEMSRQIEILKTQSEMDNQELKKKVLEKNEECKRLNNKLQEAKGNIRVLCRIKLCEENDILSTTKTTVSIKGTEKRYTFERVFDKESTQREVYEDIKELVRSFLDGYNLCIFAYGQTGSGKTYTMEGPPDNISEDTEGIIPRAMKQVFQTIKELKVAGWTYKLRASYIELYNEEIRDLTKGSNVQEKHEIKYPRGEQGKATITNIKEEEVENTDDALNFYKQASKSRTSGKTGRNERSSRSHAIFRVEMTGRVENVEGVKNTCSGTLTLVDLAGSEKLDDAASVTTNQETKKINLSLMELSKVLRALRKKENPIYRNSKLTFLLKNSLGGNSKTLMIVNVSPTEDCKRETERTLEFGKEVSKVVLENVPRKNK</sequence>
<comment type="similarity">
    <text evidence="5 6">Belongs to the TRAFAC class myosin-kinesin ATPase superfamily. Kinesin family.</text>
</comment>
<evidence type="ECO:0000256" key="6">
    <source>
        <dbReference type="RuleBase" id="RU000394"/>
    </source>
</evidence>